<dbReference type="AlphaFoldDB" id="A0A838AC00"/>
<dbReference type="PANTHER" id="PTHR39683:SF4">
    <property type="entry name" value="COENZYME Q-BINDING PROTEIN COQ10 START DOMAIN-CONTAINING PROTEIN"/>
    <property type="match status" value="1"/>
</dbReference>
<dbReference type="RefSeq" id="WP_180893604.1">
    <property type="nucleotide sequence ID" value="NZ_JACCKD010000005.1"/>
</dbReference>
<accession>A0A838AC00</accession>
<name>A0A838AC00_9PSEU</name>
<dbReference type="Gene3D" id="3.30.530.20">
    <property type="match status" value="1"/>
</dbReference>
<dbReference type="InterPro" id="IPR023393">
    <property type="entry name" value="START-like_dom_sf"/>
</dbReference>
<evidence type="ECO:0000313" key="2">
    <source>
        <dbReference type="Proteomes" id="UP000582974"/>
    </source>
</evidence>
<reference evidence="1 2" key="1">
    <citation type="submission" date="2020-07" db="EMBL/GenBank/DDBJ databases">
        <title>Genome of Haloechinothrix sp.</title>
        <authorList>
            <person name="Tang S.-K."/>
            <person name="Yang L."/>
            <person name="Zhu W.-Y."/>
        </authorList>
    </citation>
    <scope>NUCLEOTIDE SEQUENCE [LARGE SCALE GENOMIC DNA]</scope>
    <source>
        <strain evidence="1 2">YIM 98757</strain>
    </source>
</reference>
<comment type="caution">
    <text evidence="1">The sequence shown here is derived from an EMBL/GenBank/DDBJ whole genome shotgun (WGS) entry which is preliminary data.</text>
</comment>
<organism evidence="1 2">
    <name type="scientific">Haloechinothrix aidingensis</name>
    <dbReference type="NCBI Taxonomy" id="2752311"/>
    <lineage>
        <taxon>Bacteria</taxon>
        <taxon>Bacillati</taxon>
        <taxon>Actinomycetota</taxon>
        <taxon>Actinomycetes</taxon>
        <taxon>Pseudonocardiales</taxon>
        <taxon>Pseudonocardiaceae</taxon>
        <taxon>Haloechinothrix</taxon>
    </lineage>
</organism>
<dbReference type="SUPFAM" id="SSF55961">
    <property type="entry name" value="Bet v1-like"/>
    <property type="match status" value="1"/>
</dbReference>
<dbReference type="PANTHER" id="PTHR39683">
    <property type="entry name" value="CONSERVED PROTEIN TB16.3"/>
    <property type="match status" value="1"/>
</dbReference>
<protein>
    <submittedName>
        <fullName evidence="1">SRPBCC family protein</fullName>
    </submittedName>
</protein>
<sequence>MSNVTTRATFVSAPPDKVAAVITDLESYPSWQKEMQYVEILTKDDQSRPVKVRFDISAMGQEASYTAVFSYPEEGVIESHLLEGDMITKQDQRYVLSPTNDGTEVSYTLELDVKWQVPDVMLKAIINKGIKTNLDGIKKRSET</sequence>
<keyword evidence="2" id="KW-1185">Reference proteome</keyword>
<proteinExistence type="predicted"/>
<dbReference type="Pfam" id="PF10604">
    <property type="entry name" value="Polyketide_cyc2"/>
    <property type="match status" value="1"/>
</dbReference>
<dbReference type="EMBL" id="JACCKD010000005">
    <property type="protein sequence ID" value="MBA0126757.1"/>
    <property type="molecule type" value="Genomic_DNA"/>
</dbReference>
<gene>
    <name evidence="1" type="ORF">H0B56_14500</name>
</gene>
<dbReference type="InterPro" id="IPR019587">
    <property type="entry name" value="Polyketide_cyclase/dehydratase"/>
</dbReference>
<evidence type="ECO:0000313" key="1">
    <source>
        <dbReference type="EMBL" id="MBA0126757.1"/>
    </source>
</evidence>
<dbReference type="Proteomes" id="UP000582974">
    <property type="component" value="Unassembled WGS sequence"/>
</dbReference>